<dbReference type="GO" id="GO:0000976">
    <property type="term" value="F:transcription cis-regulatory region binding"/>
    <property type="evidence" value="ECO:0007669"/>
    <property type="project" value="TreeGrafter"/>
</dbReference>
<dbReference type="GO" id="GO:0045892">
    <property type="term" value="P:negative regulation of DNA-templated transcription"/>
    <property type="evidence" value="ECO:0007669"/>
    <property type="project" value="TreeGrafter"/>
</dbReference>
<evidence type="ECO:0000256" key="2">
    <source>
        <dbReference type="ARBA" id="ARBA00022491"/>
    </source>
</evidence>
<dbReference type="EMBL" id="DXHV01000060">
    <property type="protein sequence ID" value="HIW00745.1"/>
    <property type="molecule type" value="Genomic_DNA"/>
</dbReference>
<keyword evidence="5" id="KW-0238">DNA-binding</keyword>
<dbReference type="Proteomes" id="UP000886752">
    <property type="component" value="Unassembled WGS sequence"/>
</dbReference>
<comment type="caution">
    <text evidence="8">The sequence shown here is derived from an EMBL/GenBank/DDBJ whole genome shotgun (WGS) entry which is preliminary data.</text>
</comment>
<reference evidence="8" key="1">
    <citation type="journal article" date="2021" name="PeerJ">
        <title>Extensive microbial diversity within the chicken gut microbiome revealed by metagenomics and culture.</title>
        <authorList>
            <person name="Gilroy R."/>
            <person name="Ravi A."/>
            <person name="Getino M."/>
            <person name="Pursley I."/>
            <person name="Horton D.L."/>
            <person name="Alikhan N.F."/>
            <person name="Baker D."/>
            <person name="Gharbi K."/>
            <person name="Hall N."/>
            <person name="Watson M."/>
            <person name="Adriaenssens E.M."/>
            <person name="Foster-Nyarko E."/>
            <person name="Jarju S."/>
            <person name="Secka A."/>
            <person name="Antonio M."/>
            <person name="Oren A."/>
            <person name="Chaudhuri R.R."/>
            <person name="La Ragione R."/>
            <person name="Hildebrand F."/>
            <person name="Pallen M.J."/>
        </authorList>
    </citation>
    <scope>NUCLEOTIDE SEQUENCE</scope>
    <source>
        <strain evidence="8">ChiHecec2B26-446</strain>
    </source>
</reference>
<feature type="binding site" evidence="7">
    <location>
        <position position="130"/>
    </location>
    <ligand>
        <name>Zn(2+)</name>
        <dbReference type="ChEBI" id="CHEBI:29105"/>
    </ligand>
</feature>
<dbReference type="InterPro" id="IPR043135">
    <property type="entry name" value="Fur_C"/>
</dbReference>
<reference evidence="8" key="2">
    <citation type="submission" date="2021-04" db="EMBL/GenBank/DDBJ databases">
        <authorList>
            <person name="Gilroy R."/>
        </authorList>
    </citation>
    <scope>NUCLEOTIDE SEQUENCE</scope>
    <source>
        <strain evidence="8">ChiHecec2B26-446</strain>
    </source>
</reference>
<feature type="binding site" evidence="7">
    <location>
        <position position="87"/>
    </location>
    <ligand>
        <name>Zn(2+)</name>
        <dbReference type="ChEBI" id="CHEBI:29105"/>
    </ligand>
</feature>
<evidence type="ECO:0000256" key="4">
    <source>
        <dbReference type="ARBA" id="ARBA00023015"/>
    </source>
</evidence>
<accession>A0A9D1PWB4</accession>
<dbReference type="SUPFAM" id="SSF46785">
    <property type="entry name" value="Winged helix' DNA-binding domain"/>
    <property type="match status" value="1"/>
</dbReference>
<comment type="similarity">
    <text evidence="1">Belongs to the Fur family.</text>
</comment>
<evidence type="ECO:0000256" key="5">
    <source>
        <dbReference type="ARBA" id="ARBA00023125"/>
    </source>
</evidence>
<keyword evidence="7" id="KW-0479">Metal-binding</keyword>
<dbReference type="AlphaFoldDB" id="A0A9D1PWB4"/>
<gene>
    <name evidence="8" type="ORF">H9894_06090</name>
</gene>
<dbReference type="PANTHER" id="PTHR33202:SF7">
    <property type="entry name" value="FERRIC UPTAKE REGULATION PROTEIN"/>
    <property type="match status" value="1"/>
</dbReference>
<dbReference type="InterPro" id="IPR036390">
    <property type="entry name" value="WH_DNA-bd_sf"/>
</dbReference>
<evidence type="ECO:0000313" key="8">
    <source>
        <dbReference type="EMBL" id="HIW00745.1"/>
    </source>
</evidence>
<proteinExistence type="inferred from homology"/>
<dbReference type="GO" id="GO:1900376">
    <property type="term" value="P:regulation of secondary metabolite biosynthetic process"/>
    <property type="evidence" value="ECO:0007669"/>
    <property type="project" value="TreeGrafter"/>
</dbReference>
<name>A0A9D1PWB4_9BACT</name>
<keyword evidence="3 7" id="KW-0862">Zinc</keyword>
<dbReference type="Gene3D" id="1.10.10.10">
    <property type="entry name" value="Winged helix-like DNA-binding domain superfamily/Winged helix DNA-binding domain"/>
    <property type="match status" value="1"/>
</dbReference>
<organism evidence="8 9">
    <name type="scientific">Candidatus Desulfovibrio intestinipullorum</name>
    <dbReference type="NCBI Taxonomy" id="2838536"/>
    <lineage>
        <taxon>Bacteria</taxon>
        <taxon>Pseudomonadati</taxon>
        <taxon>Thermodesulfobacteriota</taxon>
        <taxon>Desulfovibrionia</taxon>
        <taxon>Desulfovibrionales</taxon>
        <taxon>Desulfovibrionaceae</taxon>
        <taxon>Desulfovibrio</taxon>
    </lineage>
</organism>
<evidence type="ECO:0000256" key="1">
    <source>
        <dbReference type="ARBA" id="ARBA00007957"/>
    </source>
</evidence>
<feature type="binding site" evidence="7">
    <location>
        <position position="90"/>
    </location>
    <ligand>
        <name>Zn(2+)</name>
        <dbReference type="ChEBI" id="CHEBI:29105"/>
    </ligand>
</feature>
<dbReference type="InterPro" id="IPR036388">
    <property type="entry name" value="WH-like_DNA-bd_sf"/>
</dbReference>
<dbReference type="Pfam" id="PF01475">
    <property type="entry name" value="FUR"/>
    <property type="match status" value="1"/>
</dbReference>
<evidence type="ECO:0000313" key="9">
    <source>
        <dbReference type="Proteomes" id="UP000886752"/>
    </source>
</evidence>
<comment type="cofactor">
    <cofactor evidence="7">
        <name>Zn(2+)</name>
        <dbReference type="ChEBI" id="CHEBI:29105"/>
    </cofactor>
    <text evidence="7">Binds 1 zinc ion per subunit.</text>
</comment>
<protein>
    <submittedName>
        <fullName evidence="8">Transcriptional repressor</fullName>
    </submittedName>
</protein>
<dbReference type="CDD" id="cd07153">
    <property type="entry name" value="Fur_like"/>
    <property type="match status" value="1"/>
</dbReference>
<dbReference type="InterPro" id="IPR002481">
    <property type="entry name" value="FUR"/>
</dbReference>
<dbReference type="Gene3D" id="3.30.1490.190">
    <property type="match status" value="1"/>
</dbReference>
<evidence type="ECO:0000256" key="7">
    <source>
        <dbReference type="PIRSR" id="PIRSR602481-1"/>
    </source>
</evidence>
<feature type="binding site" evidence="7">
    <location>
        <position position="127"/>
    </location>
    <ligand>
        <name>Zn(2+)</name>
        <dbReference type="ChEBI" id="CHEBI:29105"/>
    </ligand>
</feature>
<evidence type="ECO:0000256" key="6">
    <source>
        <dbReference type="ARBA" id="ARBA00023163"/>
    </source>
</evidence>
<keyword evidence="2" id="KW-0678">Repressor</keyword>
<evidence type="ECO:0000256" key="3">
    <source>
        <dbReference type="ARBA" id="ARBA00022833"/>
    </source>
</evidence>
<keyword evidence="6" id="KW-0804">Transcription</keyword>
<dbReference type="PANTHER" id="PTHR33202">
    <property type="entry name" value="ZINC UPTAKE REGULATION PROTEIN"/>
    <property type="match status" value="1"/>
</dbReference>
<dbReference type="GO" id="GO:0003700">
    <property type="term" value="F:DNA-binding transcription factor activity"/>
    <property type="evidence" value="ECO:0007669"/>
    <property type="project" value="InterPro"/>
</dbReference>
<sequence>MSDLHHPQTRMTQQRSVILEELRKLNTHPTADELYQIVRLRLPRISLGTVYRNLVFLTESGQIMRLESAGNTNRFDANMQPHQHVRCICCGAIADIFPPVLAPETDNIHVPGFARILQSRIEYDGLCEKCAAQADETGHKAVLYHGSLSDN</sequence>
<dbReference type="GO" id="GO:0008270">
    <property type="term" value="F:zinc ion binding"/>
    <property type="evidence" value="ECO:0007669"/>
    <property type="project" value="TreeGrafter"/>
</dbReference>
<keyword evidence="4" id="KW-0805">Transcription regulation</keyword>